<evidence type="ECO:0000313" key="2">
    <source>
        <dbReference type="EMBL" id="KAK4523270.1"/>
    </source>
</evidence>
<protein>
    <submittedName>
        <fullName evidence="2">Uncharacterized protein</fullName>
    </submittedName>
</protein>
<comment type="caution">
    <text evidence="2">The sequence shown here is derived from an EMBL/GenBank/DDBJ whole genome shotgun (WGS) entry which is preliminary data.</text>
</comment>
<evidence type="ECO:0000313" key="3">
    <source>
        <dbReference type="Proteomes" id="UP001300502"/>
    </source>
</evidence>
<keyword evidence="3" id="KW-1185">Reference proteome</keyword>
<dbReference type="AlphaFoldDB" id="A0AAV9I4I5"/>
<evidence type="ECO:0000256" key="1">
    <source>
        <dbReference type="SAM" id="MobiDB-lite"/>
    </source>
</evidence>
<sequence>MPGSNEENFKEKLEKQISLGRNSAPKTSDYAPEEPVVNEPKRIVKPQTEAQKKLADLLKNSVPSKEANSEDK</sequence>
<dbReference type="EMBL" id="JANCYU010000013">
    <property type="protein sequence ID" value="KAK4523270.1"/>
    <property type="molecule type" value="Genomic_DNA"/>
</dbReference>
<feature type="region of interest" description="Disordered" evidence="1">
    <location>
        <begin position="1"/>
        <end position="49"/>
    </location>
</feature>
<organism evidence="2 3">
    <name type="scientific">Galdieria yellowstonensis</name>
    <dbReference type="NCBI Taxonomy" id="3028027"/>
    <lineage>
        <taxon>Eukaryota</taxon>
        <taxon>Rhodophyta</taxon>
        <taxon>Bangiophyceae</taxon>
        <taxon>Galdieriales</taxon>
        <taxon>Galdieriaceae</taxon>
        <taxon>Galdieria</taxon>
    </lineage>
</organism>
<proteinExistence type="predicted"/>
<gene>
    <name evidence="2" type="ORF">GAYE_PCTG50G1163</name>
</gene>
<dbReference type="Proteomes" id="UP001300502">
    <property type="component" value="Unassembled WGS sequence"/>
</dbReference>
<name>A0AAV9I4I5_9RHOD</name>
<reference evidence="2 3" key="1">
    <citation type="submission" date="2022-07" db="EMBL/GenBank/DDBJ databases">
        <title>Genome-wide signatures of adaptation to extreme environments.</title>
        <authorList>
            <person name="Cho C.H."/>
            <person name="Yoon H.S."/>
        </authorList>
    </citation>
    <scope>NUCLEOTIDE SEQUENCE [LARGE SCALE GENOMIC DNA]</scope>
    <source>
        <strain evidence="2 3">108.79 E11</strain>
    </source>
</reference>
<accession>A0AAV9I4I5</accession>